<dbReference type="Proteomes" id="UP001204953">
    <property type="component" value="Unassembled WGS sequence"/>
</dbReference>
<dbReference type="RefSeq" id="WP_254014495.1">
    <property type="nucleotide sequence ID" value="NZ_JAMZMM010000393.1"/>
</dbReference>
<dbReference type="AlphaFoldDB" id="A0AAE3KUQ4"/>
<evidence type="ECO:0008006" key="3">
    <source>
        <dbReference type="Google" id="ProtNLM"/>
    </source>
</evidence>
<evidence type="ECO:0000313" key="1">
    <source>
        <dbReference type="EMBL" id="MCP2731762.1"/>
    </source>
</evidence>
<accession>A0AAE3KUQ4</accession>
<keyword evidence="2" id="KW-1185">Reference proteome</keyword>
<dbReference type="EMBL" id="JAMZMM010000393">
    <property type="protein sequence ID" value="MCP2731762.1"/>
    <property type="molecule type" value="Genomic_DNA"/>
</dbReference>
<sequence>MDEQLRKLIAEVAKHPSPTPERQKAVNRLLIAIQHLPGLAKSAHPDYLYALNRTYKWICENIQNFESRSPSLQASLVQWINGYLYWRIHNLYVPDNRAPLSFDELVSGEETSRHYLEHLSATGINAPNLTGIDGYIEQLQTEETERIGIRLKRYIQEDRNGRLRNCHPQQCSECNCQLLSQRLLLQDPPDRLATLAREFDVNYQTLNKHWKRSCLKLLQEIAISLGYHSD</sequence>
<protein>
    <recommendedName>
        <fullName evidence="3">Sigma-70 family RNA polymerase sigma factor</fullName>
    </recommendedName>
</protein>
<evidence type="ECO:0000313" key="2">
    <source>
        <dbReference type="Proteomes" id="UP001204953"/>
    </source>
</evidence>
<proteinExistence type="predicted"/>
<reference evidence="1" key="1">
    <citation type="submission" date="2022-06" db="EMBL/GenBank/DDBJ databases">
        <title>New cyanobacteria of genus Symplocastrum in benthos of Lake Baikal.</title>
        <authorList>
            <person name="Sorokovikova E."/>
            <person name="Tikhonova I."/>
            <person name="Krasnopeev A."/>
            <person name="Evseev P."/>
            <person name="Gladkikh A."/>
            <person name="Belykh O."/>
        </authorList>
    </citation>
    <scope>NUCLEOTIDE SEQUENCE</scope>
    <source>
        <strain evidence="1">BBK-W-15</strain>
    </source>
</reference>
<name>A0AAE3KUQ4_9CYAN</name>
<gene>
    <name evidence="1" type="ORF">NJ959_25355</name>
</gene>
<organism evidence="1 2">
    <name type="scientific">Limnofasciculus baicalensis BBK-W-15</name>
    <dbReference type="NCBI Taxonomy" id="2699891"/>
    <lineage>
        <taxon>Bacteria</taxon>
        <taxon>Bacillati</taxon>
        <taxon>Cyanobacteriota</taxon>
        <taxon>Cyanophyceae</taxon>
        <taxon>Coleofasciculales</taxon>
        <taxon>Coleofasciculaceae</taxon>
        <taxon>Limnofasciculus</taxon>
        <taxon>Limnofasciculus baicalensis</taxon>
    </lineage>
</organism>
<comment type="caution">
    <text evidence="1">The sequence shown here is derived from an EMBL/GenBank/DDBJ whole genome shotgun (WGS) entry which is preliminary data.</text>
</comment>